<dbReference type="GO" id="GO:0006935">
    <property type="term" value="P:chemotaxis"/>
    <property type="evidence" value="ECO:0007669"/>
    <property type="project" value="UniProtKB-KW"/>
</dbReference>
<evidence type="ECO:0000256" key="8">
    <source>
        <dbReference type="ARBA" id="ARBA00029447"/>
    </source>
</evidence>
<accession>H5Y1J0</accession>
<dbReference type="GO" id="GO:0005886">
    <property type="term" value="C:plasma membrane"/>
    <property type="evidence" value="ECO:0007669"/>
    <property type="project" value="UniProtKB-SubCell"/>
</dbReference>
<dbReference type="AlphaFoldDB" id="H5Y1J0"/>
<keyword evidence="3" id="KW-0145">Chemotaxis</keyword>
<keyword evidence="10" id="KW-0175">Coiled coil</keyword>
<dbReference type="eggNOG" id="COG0840">
    <property type="taxonomic scope" value="Bacteria"/>
</dbReference>
<organism evidence="14 15">
    <name type="scientific">Desulfosporosinus youngiae DSM 17734</name>
    <dbReference type="NCBI Taxonomy" id="768710"/>
    <lineage>
        <taxon>Bacteria</taxon>
        <taxon>Bacillati</taxon>
        <taxon>Bacillota</taxon>
        <taxon>Clostridia</taxon>
        <taxon>Eubacteriales</taxon>
        <taxon>Desulfitobacteriaceae</taxon>
        <taxon>Desulfosporosinus</taxon>
    </lineage>
</organism>
<dbReference type="PROSITE" id="PS50111">
    <property type="entry name" value="CHEMOTAXIS_TRANSDUC_2"/>
    <property type="match status" value="1"/>
</dbReference>
<evidence type="ECO:0000259" key="13">
    <source>
        <dbReference type="PROSITE" id="PS50885"/>
    </source>
</evidence>
<dbReference type="Pfam" id="PF00015">
    <property type="entry name" value="MCPsignal"/>
    <property type="match status" value="1"/>
</dbReference>
<feature type="domain" description="HAMP" evidence="13">
    <location>
        <begin position="331"/>
        <end position="386"/>
    </location>
</feature>
<evidence type="ECO:0000259" key="12">
    <source>
        <dbReference type="PROSITE" id="PS50111"/>
    </source>
</evidence>
<proteinExistence type="inferred from homology"/>
<dbReference type="PROSITE" id="PS50885">
    <property type="entry name" value="HAMP"/>
    <property type="match status" value="1"/>
</dbReference>
<dbReference type="RefSeq" id="WP_007778765.1">
    <property type="nucleotide sequence ID" value="NZ_CM001441.1"/>
</dbReference>
<dbReference type="STRING" id="768710.DesyoDRAFT_0410"/>
<evidence type="ECO:0000256" key="9">
    <source>
        <dbReference type="PROSITE-ProRule" id="PRU00284"/>
    </source>
</evidence>
<keyword evidence="15" id="KW-1185">Reference proteome</keyword>
<feature type="transmembrane region" description="Helical" evidence="11">
    <location>
        <begin position="15"/>
        <end position="34"/>
    </location>
</feature>
<dbReference type="Gene3D" id="3.30.450.20">
    <property type="entry name" value="PAS domain"/>
    <property type="match status" value="2"/>
</dbReference>
<dbReference type="CDD" id="cd12912">
    <property type="entry name" value="PDC2_MCP_like"/>
    <property type="match status" value="1"/>
</dbReference>
<protein>
    <submittedName>
        <fullName evidence="14">Methyl-accepting chemotaxis protein</fullName>
    </submittedName>
</protein>
<dbReference type="PRINTS" id="PR00260">
    <property type="entry name" value="CHEMTRNSDUCR"/>
</dbReference>
<dbReference type="OrthoDB" id="13222at2"/>
<dbReference type="EMBL" id="CM001441">
    <property type="protein sequence ID" value="EHQ87603.1"/>
    <property type="molecule type" value="Genomic_DNA"/>
</dbReference>
<feature type="domain" description="Methyl-accepting transducer" evidence="12">
    <location>
        <begin position="405"/>
        <end position="662"/>
    </location>
</feature>
<dbReference type="HOGENOM" id="CLU_000445_107_19_9"/>
<dbReference type="Pfam" id="PF02743">
    <property type="entry name" value="dCache_1"/>
    <property type="match status" value="1"/>
</dbReference>
<gene>
    <name evidence="14" type="ORF">DesyoDRAFT_0410</name>
</gene>
<keyword evidence="4 11" id="KW-0812">Transmembrane</keyword>
<dbReference type="GO" id="GO:0004888">
    <property type="term" value="F:transmembrane signaling receptor activity"/>
    <property type="evidence" value="ECO:0007669"/>
    <property type="project" value="InterPro"/>
</dbReference>
<evidence type="ECO:0000256" key="5">
    <source>
        <dbReference type="ARBA" id="ARBA00022989"/>
    </source>
</evidence>
<keyword evidence="5 11" id="KW-1133">Transmembrane helix</keyword>
<evidence type="ECO:0000256" key="4">
    <source>
        <dbReference type="ARBA" id="ARBA00022692"/>
    </source>
</evidence>
<dbReference type="Proteomes" id="UP000005104">
    <property type="component" value="Chromosome"/>
</dbReference>
<keyword evidence="2" id="KW-1003">Cell membrane</keyword>
<comment type="similarity">
    <text evidence="8">Belongs to the methyl-accepting chemotaxis (MCP) protein family.</text>
</comment>
<feature type="transmembrane region" description="Helical" evidence="11">
    <location>
        <begin position="311"/>
        <end position="329"/>
    </location>
</feature>
<dbReference type="InterPro" id="IPR003660">
    <property type="entry name" value="HAMP_dom"/>
</dbReference>
<dbReference type="InterPro" id="IPR004089">
    <property type="entry name" value="MCPsignal_dom"/>
</dbReference>
<feature type="coiled-coil region" evidence="10">
    <location>
        <begin position="609"/>
        <end position="636"/>
    </location>
</feature>
<evidence type="ECO:0000256" key="1">
    <source>
        <dbReference type="ARBA" id="ARBA00004651"/>
    </source>
</evidence>
<evidence type="ECO:0000313" key="15">
    <source>
        <dbReference type="Proteomes" id="UP000005104"/>
    </source>
</evidence>
<sequence>MKTSDLGFSGMRTKLMMIFLILVIVPIAFISYGVNSYVKNQVLDNFVISTTKEITQVNNMINTFFASVSDNCDLLANDAAVEKADQTITTYINKKGDGTKMTPSQNGGIEQEIYNSFLRYAQTHPNTAYLYMGTTHGGYIQWPESKVADNYDPRERLWYKTAMNNKGKVVRTAPYYYETDNSTYVDTVKTISNNSGEIMGVQVLSISLNRITEEIKTIKVGKTGYLMLVDSDGTIIANPNKPEYNFKKISELDIHELNKITEINSDYFYANIDKQRNIVNVYTSPETNWKFVAIIPEVEAMASASQIQKTIVILALIFVAAGLLAAFIISKKIAKPIAVTASYLDTMKTGDFSKEFPENLLRRKDEIGVLGKAVKDMCHDIGNLIKQVKDSSGMVRNTSNFLTDMTTHTDDATKEVVGAVRQIALAAAEQARELEISSSKTNELAERIEIVSKSVEEMGKISSQTSGLNLKGLNIMKSLIDKSVATKESAQQVNDLVLGMDKMSGEISAITETIRQIAEQTNLLALNAAIEAARAGEHGRGFAVVAEEVRKLAEESGNATKDINKLIGNLQNQTKDVVLATKKLINFTNEQENSVNETEEIFRETENGIGVLDIKVAEVKEQNRQMEEKKDMLISSIDNISAVSEETAASTEEVSASMDEQAAAIEQITRYSTELKSLAGNLQRLIEKFVI</sequence>
<dbReference type="InterPro" id="IPR033479">
    <property type="entry name" value="dCache_1"/>
</dbReference>
<dbReference type="GO" id="GO:0007165">
    <property type="term" value="P:signal transduction"/>
    <property type="evidence" value="ECO:0007669"/>
    <property type="project" value="UniProtKB-KW"/>
</dbReference>
<keyword evidence="7 9" id="KW-0807">Transducer</keyword>
<dbReference type="PANTHER" id="PTHR32089">
    <property type="entry name" value="METHYL-ACCEPTING CHEMOTAXIS PROTEIN MCPB"/>
    <property type="match status" value="1"/>
</dbReference>
<evidence type="ECO:0000256" key="7">
    <source>
        <dbReference type="ARBA" id="ARBA00023224"/>
    </source>
</evidence>
<evidence type="ECO:0000256" key="10">
    <source>
        <dbReference type="SAM" id="Coils"/>
    </source>
</evidence>
<dbReference type="Gene3D" id="1.10.287.950">
    <property type="entry name" value="Methyl-accepting chemotaxis protein"/>
    <property type="match status" value="1"/>
</dbReference>
<evidence type="ECO:0000313" key="14">
    <source>
        <dbReference type="EMBL" id="EHQ87603.1"/>
    </source>
</evidence>
<dbReference type="SMART" id="SM00283">
    <property type="entry name" value="MA"/>
    <property type="match status" value="1"/>
</dbReference>
<dbReference type="SUPFAM" id="SSF58104">
    <property type="entry name" value="Methyl-accepting chemotaxis protein (MCP) signaling domain"/>
    <property type="match status" value="1"/>
</dbReference>
<reference evidence="14 15" key="1">
    <citation type="submission" date="2011-11" db="EMBL/GenBank/DDBJ databases">
        <title>The Noncontiguous Finished genome of Desulfosporosinus youngiae DSM 17734.</title>
        <authorList>
            <consortium name="US DOE Joint Genome Institute (JGI-PGF)"/>
            <person name="Lucas S."/>
            <person name="Han J."/>
            <person name="Lapidus A."/>
            <person name="Cheng J.-F."/>
            <person name="Goodwin L."/>
            <person name="Pitluck S."/>
            <person name="Peters L."/>
            <person name="Ovchinnikova G."/>
            <person name="Lu M."/>
            <person name="Land M.L."/>
            <person name="Hauser L."/>
            <person name="Pester M."/>
            <person name="Spring S."/>
            <person name="Ollivier B."/>
            <person name="Rattei T."/>
            <person name="Klenk H.-P."/>
            <person name="Wagner M."/>
            <person name="Loy A."/>
            <person name="Woyke T.J."/>
        </authorList>
    </citation>
    <scope>NUCLEOTIDE SEQUENCE [LARGE SCALE GENOMIC DNA]</scope>
    <source>
        <strain evidence="14 15">DSM 17734</strain>
    </source>
</reference>
<dbReference type="CDD" id="cd11386">
    <property type="entry name" value="MCP_signal"/>
    <property type="match status" value="1"/>
</dbReference>
<dbReference type="InterPro" id="IPR004090">
    <property type="entry name" value="Chemotax_Me-accpt_rcpt"/>
</dbReference>
<evidence type="ECO:0000256" key="11">
    <source>
        <dbReference type="SAM" id="Phobius"/>
    </source>
</evidence>
<evidence type="ECO:0000256" key="2">
    <source>
        <dbReference type="ARBA" id="ARBA00022475"/>
    </source>
</evidence>
<evidence type="ECO:0000256" key="3">
    <source>
        <dbReference type="ARBA" id="ARBA00022500"/>
    </source>
</evidence>
<dbReference type="PANTHER" id="PTHR32089:SF114">
    <property type="entry name" value="METHYL-ACCEPTING CHEMOTAXIS PROTEIN MCPB"/>
    <property type="match status" value="1"/>
</dbReference>
<evidence type="ECO:0000256" key="6">
    <source>
        <dbReference type="ARBA" id="ARBA00023136"/>
    </source>
</evidence>
<name>H5Y1J0_9FIRM</name>
<comment type="subcellular location">
    <subcellularLocation>
        <location evidence="1">Cell membrane</location>
        <topology evidence="1">Multi-pass membrane protein</topology>
    </subcellularLocation>
</comment>
<keyword evidence="6 11" id="KW-0472">Membrane</keyword>